<organism evidence="3">
    <name type="scientific">marine sediment metagenome</name>
    <dbReference type="NCBI Taxonomy" id="412755"/>
    <lineage>
        <taxon>unclassified sequences</taxon>
        <taxon>metagenomes</taxon>
        <taxon>ecological metagenomes</taxon>
    </lineage>
</organism>
<dbReference type="PANTHER" id="PTHR30486:SF6">
    <property type="entry name" value="TYPE IV PILUS RETRACTATION ATPASE PILT"/>
    <property type="match status" value="1"/>
</dbReference>
<evidence type="ECO:0000256" key="1">
    <source>
        <dbReference type="ARBA" id="ARBA00006611"/>
    </source>
</evidence>
<dbReference type="EMBL" id="LAZR01000163">
    <property type="protein sequence ID" value="KKN85129.1"/>
    <property type="molecule type" value="Genomic_DNA"/>
</dbReference>
<dbReference type="InterPro" id="IPR027417">
    <property type="entry name" value="P-loop_NTPase"/>
</dbReference>
<name>A0A0F9U0M7_9ZZZZ</name>
<protein>
    <recommendedName>
        <fullName evidence="2">Bacterial type II secretion system protein E domain-containing protein</fullName>
    </recommendedName>
</protein>
<feature type="domain" description="Bacterial type II secretion system protein E" evidence="2">
    <location>
        <begin position="158"/>
        <end position="323"/>
    </location>
</feature>
<dbReference type="Gene3D" id="3.30.450.90">
    <property type="match status" value="1"/>
</dbReference>
<dbReference type="AlphaFoldDB" id="A0A0F9U0M7"/>
<accession>A0A0F9U0M7</accession>
<dbReference type="InterPro" id="IPR050921">
    <property type="entry name" value="T4SS_GSP_E_ATPase"/>
</dbReference>
<dbReference type="Gene3D" id="3.40.50.300">
    <property type="entry name" value="P-loop containing nucleotide triphosphate hydrolases"/>
    <property type="match status" value="1"/>
</dbReference>
<comment type="caution">
    <text evidence="3">The sequence shown here is derived from an EMBL/GenBank/DDBJ whole genome shotgun (WGS) entry which is preliminary data.</text>
</comment>
<dbReference type="PANTHER" id="PTHR30486">
    <property type="entry name" value="TWITCHING MOTILITY PROTEIN PILT"/>
    <property type="match status" value="1"/>
</dbReference>
<dbReference type="Pfam" id="PF00437">
    <property type="entry name" value="T2SSE"/>
    <property type="match status" value="1"/>
</dbReference>
<comment type="similarity">
    <text evidence="1">Belongs to the GSP E family.</text>
</comment>
<reference evidence="3" key="1">
    <citation type="journal article" date="2015" name="Nature">
        <title>Complex archaea that bridge the gap between prokaryotes and eukaryotes.</title>
        <authorList>
            <person name="Spang A."/>
            <person name="Saw J.H."/>
            <person name="Jorgensen S.L."/>
            <person name="Zaremba-Niedzwiedzka K."/>
            <person name="Martijn J."/>
            <person name="Lind A.E."/>
            <person name="van Eijk R."/>
            <person name="Schleper C."/>
            <person name="Guy L."/>
            <person name="Ettema T.J."/>
        </authorList>
    </citation>
    <scope>NUCLEOTIDE SEQUENCE</scope>
</reference>
<evidence type="ECO:0000313" key="3">
    <source>
        <dbReference type="EMBL" id="KKN85129.1"/>
    </source>
</evidence>
<dbReference type="GO" id="GO:0016887">
    <property type="term" value="F:ATP hydrolysis activity"/>
    <property type="evidence" value="ECO:0007669"/>
    <property type="project" value="InterPro"/>
</dbReference>
<dbReference type="InterPro" id="IPR001482">
    <property type="entry name" value="T2SS/T4SS_dom"/>
</dbReference>
<proteinExistence type="inferred from homology"/>
<sequence length="401" mass="44189">MDTLSTAAPDASTIGARGELAEVTFSDPIRMGLESLNEMLHYCLANGVEDLILQSGSPWSVIWSSRVVYRGSRKLTTEELESLVNLMTSNPNASLDLIRAEPCDFNYSLNIGRGVHVRFRSSATGCLGLHGKSGLEIVMRPSTSQTPTMDDLEVPTYIRDNCMPSTGIVLICGPTGSGKTTLLDSILREHATAEQGRHILTFFSPIENDLNNIPDRTGIISQCEIGRQGYGAHLQSYSDAVRNFLRRHPHVVVFGEARDKETIEGAVFASMTGHSTYTTTHTSNVHMAIARMADVFSGSDRVRITNALIDNTRLIVHQRLLRRPNNIGRCAIQSALALTMDMRSELLATPIDLMPSLIHRFTKDHGISLIDDAQRQYERGLIHGNEMIALEAEMKADRLAS</sequence>
<dbReference type="SUPFAM" id="SSF52540">
    <property type="entry name" value="P-loop containing nucleoside triphosphate hydrolases"/>
    <property type="match status" value="1"/>
</dbReference>
<evidence type="ECO:0000259" key="2">
    <source>
        <dbReference type="Pfam" id="PF00437"/>
    </source>
</evidence>
<gene>
    <name evidence="3" type="ORF">LCGC14_0282980</name>
</gene>